<protein>
    <submittedName>
        <fullName evidence="1">Uncharacterized protein</fullName>
    </submittedName>
</protein>
<gene>
    <name evidence="1" type="ORF">BOLC2T11378H</name>
</gene>
<sequence>MDVVQTVMFGAISSSMDYLCQLLYLEWIIIFLLGVPG</sequence>
<evidence type="ECO:0000313" key="1">
    <source>
        <dbReference type="EMBL" id="VDD26132.1"/>
    </source>
</evidence>
<dbReference type="AlphaFoldDB" id="A0A3P6E0J9"/>
<accession>A0A3P6E0J9</accession>
<proteinExistence type="predicted"/>
<organism evidence="1">
    <name type="scientific">Brassica oleracea</name>
    <name type="common">Wild cabbage</name>
    <dbReference type="NCBI Taxonomy" id="3712"/>
    <lineage>
        <taxon>Eukaryota</taxon>
        <taxon>Viridiplantae</taxon>
        <taxon>Streptophyta</taxon>
        <taxon>Embryophyta</taxon>
        <taxon>Tracheophyta</taxon>
        <taxon>Spermatophyta</taxon>
        <taxon>Magnoliopsida</taxon>
        <taxon>eudicotyledons</taxon>
        <taxon>Gunneridae</taxon>
        <taxon>Pentapetalae</taxon>
        <taxon>rosids</taxon>
        <taxon>malvids</taxon>
        <taxon>Brassicales</taxon>
        <taxon>Brassicaceae</taxon>
        <taxon>Brassiceae</taxon>
        <taxon>Brassica</taxon>
    </lineage>
</organism>
<name>A0A3P6E0J9_BRAOL</name>
<dbReference type="EMBL" id="LR031874">
    <property type="protein sequence ID" value="VDD26132.1"/>
    <property type="molecule type" value="Genomic_DNA"/>
</dbReference>
<reference evidence="1" key="1">
    <citation type="submission" date="2018-11" db="EMBL/GenBank/DDBJ databases">
        <authorList>
            <consortium name="Genoscope - CEA"/>
            <person name="William W."/>
        </authorList>
    </citation>
    <scope>NUCLEOTIDE SEQUENCE</scope>
</reference>